<dbReference type="Proteomes" id="UP000291404">
    <property type="component" value="Unassembled WGS sequence"/>
</dbReference>
<keyword evidence="1" id="KW-0812">Transmembrane</keyword>
<dbReference type="VEuPathDB" id="MicrosporidiaDB:CWI39_2597p0010"/>
<proteinExistence type="predicted"/>
<keyword evidence="3" id="KW-1185">Reference proteome</keyword>
<organism evidence="2 3">
    <name type="scientific">Hamiltosporidium magnivora</name>
    <dbReference type="NCBI Taxonomy" id="148818"/>
    <lineage>
        <taxon>Eukaryota</taxon>
        <taxon>Fungi</taxon>
        <taxon>Fungi incertae sedis</taxon>
        <taxon>Microsporidia</taxon>
        <taxon>Dubosqiidae</taxon>
        <taxon>Hamiltosporidium</taxon>
    </lineage>
</organism>
<name>A0A4Q9L6W4_9MICR</name>
<dbReference type="EMBL" id="PITI01000934">
    <property type="protein sequence ID" value="TBU03377.1"/>
    <property type="molecule type" value="Genomic_DNA"/>
</dbReference>
<comment type="caution">
    <text evidence="2">The sequence shown here is derived from an EMBL/GenBank/DDBJ whole genome shotgun (WGS) entry which is preliminary data.</text>
</comment>
<dbReference type="InterPro" id="IPR032675">
    <property type="entry name" value="LRR_dom_sf"/>
</dbReference>
<dbReference type="AlphaFoldDB" id="A0A4Q9L6W4"/>
<dbReference type="SUPFAM" id="SSF52047">
    <property type="entry name" value="RNI-like"/>
    <property type="match status" value="1"/>
</dbReference>
<gene>
    <name evidence="2" type="ORF">CWI36_0934p0010</name>
</gene>
<keyword evidence="1" id="KW-0472">Membrane</keyword>
<dbReference type="VEuPathDB" id="MicrosporidiaDB:CWI36_0934p0010"/>
<evidence type="ECO:0000256" key="1">
    <source>
        <dbReference type="SAM" id="Phobius"/>
    </source>
</evidence>
<evidence type="ECO:0000313" key="2">
    <source>
        <dbReference type="EMBL" id="TBU03377.1"/>
    </source>
</evidence>
<dbReference type="Gene3D" id="3.80.10.10">
    <property type="entry name" value="Ribonuclease Inhibitor"/>
    <property type="match status" value="1"/>
</dbReference>
<reference evidence="2 3" key="1">
    <citation type="submission" date="2017-12" db="EMBL/GenBank/DDBJ databases">
        <authorList>
            <person name="Pombert J.-F."/>
            <person name="Haag K.L."/>
            <person name="Ebert D."/>
        </authorList>
    </citation>
    <scope>NUCLEOTIDE SEQUENCE [LARGE SCALE GENOMIC DNA]</scope>
    <source>
        <strain evidence="2">BE-OM-2</strain>
    </source>
</reference>
<protein>
    <submittedName>
        <fullName evidence="2">Uncharacterized protein</fullName>
    </submittedName>
</protein>
<evidence type="ECO:0000313" key="3">
    <source>
        <dbReference type="Proteomes" id="UP000291404"/>
    </source>
</evidence>
<sequence>MMCEAILKANNIKTNFTFWSLCILSISEVILTQKTIAINFYETKEIQLTENGTKNCDYFDEFSYFDDQKPVLYSLDSNSKVLQVFIINLETFFLNFSNEEEIQENQQHNIYININILSYNEFLYFYNIVMCFPFLIENVNENRYQLMLKICDILKIKTNKLFEIFIRLILFFQIFNPGATNKWKVISTSKSYRCSSIISKKAIVEFFKIYFISEKTQKEIKDISRALYLTADFSFDFIKLTEDFLYLDDDIINEILEKVKKSNDDLKIFDYIFCIHKFNCIFLSQISYADGYDELFNLSLFKNLNEIFINRCQNADVLIQKIYNSCGSRCIKTLNIIQSNFTMKYEIPWLRKLDFEAVNYIVGIDDHRTIFYNSDASLLVQNIFSRFIDKIYEENKSNIFVRTSEVSCYDQDKKFFVQFYQERSKLENFTTTNSPIQTYIYTELINAFLSFNFYIINFSELKNIKIHLSNTCIKDFNIRESEILNNISTVTIVDSTLDAIFLSKILMLLSLKYVVFMKCIVTFHKNVIDFNVNRKIEKLYFGNSSIDDQNHFFKFINHMVGLKILDIHSSSCCKNSNIFAFKTDSSTLDFSNLKSLRYHVFYFNKDIKPVFPKFLQLLQFDFGVNYPKGTLNKIFYNNNFSCLEKLNIYGSYIGKKDELAFENYINLLSLCFFGYSECSEMNFCKLFNSNNLYSLKKLKLPDIEITCLDLEFLSKLKCLKNIYIYSLAPQVNIFYFITSLLFVQKIEIAKKSNYLNEIYEEFGKKLKSNMI</sequence>
<feature type="transmembrane region" description="Helical" evidence="1">
    <location>
        <begin position="722"/>
        <end position="743"/>
    </location>
</feature>
<dbReference type="VEuPathDB" id="MicrosporidiaDB:CWI39_1249p0020"/>
<accession>A0A4Q9L6W4</accession>
<keyword evidence="1" id="KW-1133">Transmembrane helix</keyword>